<dbReference type="AlphaFoldDB" id="A0A183AI23"/>
<evidence type="ECO:0000313" key="3">
    <source>
        <dbReference type="Proteomes" id="UP000272942"/>
    </source>
</evidence>
<accession>A0A183AI23</accession>
<evidence type="ECO:0000313" key="4">
    <source>
        <dbReference type="WBParaSite" id="ECPE_0000662101-mRNA-1"/>
    </source>
</evidence>
<dbReference type="Proteomes" id="UP000272942">
    <property type="component" value="Unassembled WGS sequence"/>
</dbReference>
<name>A0A183AI23_9TREM</name>
<evidence type="ECO:0000313" key="2">
    <source>
        <dbReference type="EMBL" id="VDP78821.1"/>
    </source>
</evidence>
<reference evidence="2 3" key="2">
    <citation type="submission" date="2018-11" db="EMBL/GenBank/DDBJ databases">
        <authorList>
            <consortium name="Pathogen Informatics"/>
        </authorList>
    </citation>
    <scope>NUCLEOTIDE SEQUENCE [LARGE SCALE GENOMIC DNA]</scope>
    <source>
        <strain evidence="2 3">Egypt</strain>
    </source>
</reference>
<evidence type="ECO:0000256" key="1">
    <source>
        <dbReference type="SAM" id="MobiDB-lite"/>
    </source>
</evidence>
<reference evidence="4" key="1">
    <citation type="submission" date="2016-06" db="UniProtKB">
        <authorList>
            <consortium name="WormBaseParasite"/>
        </authorList>
    </citation>
    <scope>IDENTIFICATION</scope>
</reference>
<keyword evidence="3" id="KW-1185">Reference proteome</keyword>
<proteinExistence type="predicted"/>
<sequence>MTVKEPMKAISKAGHNFAYTDTKQQQPKPKKKARTDVQSDLTNSKDTLENLWISSKDVNTRVGVLLHMANVAKDAKQLYPRQVQILPACVAFWTKNFPKWNKAIPAEAVDGLNSANTESFSVLSQTLASIYATNSKLAALADVSVAAGEFQQFLRLCHNLRRESKTNKGLNSGTLLLEPLIHEALARHFAAKADWSNLNAIFKRLTQDGLPVSKNLYFFGLECLGRLLRNATSVTLAPSHTPYSPAAATSLVKVVAQKTSNQRDLERRVMDVLNKLVNRMESEGHDITTGLMELPRSTETLGHIMFALSRVRPDAQPNLFYLPELMHTGTGSSNSITTVSEQTYSVEAHMRSVPHAMRNSFAGVFSNSDEMTQALDAQFSLERHGEVRIEPVLPPFAVSDRVDHKPVSPELRNKLLRGLMAEQDRWRTSIKIGFNELLHRLKRSHSRDKITVYPFLKILPVSQYVDLMIKAIDNMVLDSALQHCNSYLVCLRLGQSVEAACSLYRRDQLGVLAEVSFLSSTHCLCKFDDGKLLVINRGMMNCA</sequence>
<organism evidence="4">
    <name type="scientific">Echinostoma caproni</name>
    <dbReference type="NCBI Taxonomy" id="27848"/>
    <lineage>
        <taxon>Eukaryota</taxon>
        <taxon>Metazoa</taxon>
        <taxon>Spiralia</taxon>
        <taxon>Lophotrochozoa</taxon>
        <taxon>Platyhelminthes</taxon>
        <taxon>Trematoda</taxon>
        <taxon>Digenea</taxon>
        <taxon>Plagiorchiida</taxon>
        <taxon>Echinostomata</taxon>
        <taxon>Echinostomatoidea</taxon>
        <taxon>Echinostomatidae</taxon>
        <taxon>Echinostoma</taxon>
    </lineage>
</organism>
<protein>
    <submittedName>
        <fullName evidence="4">Pre-mRNA-splicing factor CWC22</fullName>
    </submittedName>
</protein>
<feature type="region of interest" description="Disordered" evidence="1">
    <location>
        <begin position="1"/>
        <end position="40"/>
    </location>
</feature>
<gene>
    <name evidence="2" type="ORF">ECPE_LOCUS6608</name>
</gene>
<dbReference type="WBParaSite" id="ECPE_0000662101-mRNA-1">
    <property type="protein sequence ID" value="ECPE_0000662101-mRNA-1"/>
    <property type="gene ID" value="ECPE_0000662101"/>
</dbReference>
<dbReference type="EMBL" id="UZAN01043624">
    <property type="protein sequence ID" value="VDP78821.1"/>
    <property type="molecule type" value="Genomic_DNA"/>
</dbReference>
<dbReference type="OrthoDB" id="276422at2759"/>